<feature type="transmembrane region" description="Helical" evidence="8">
    <location>
        <begin position="94"/>
        <end position="112"/>
    </location>
</feature>
<evidence type="ECO:0000256" key="2">
    <source>
        <dbReference type="ARBA" id="ARBA00022448"/>
    </source>
</evidence>
<feature type="transmembrane region" description="Helical" evidence="8">
    <location>
        <begin position="348"/>
        <end position="366"/>
    </location>
</feature>
<evidence type="ECO:0000259" key="9">
    <source>
        <dbReference type="PROSITE" id="PS50850"/>
    </source>
</evidence>
<evidence type="ECO:0000256" key="4">
    <source>
        <dbReference type="ARBA" id="ARBA00022692"/>
    </source>
</evidence>
<dbReference type="PANTHER" id="PTHR42718:SF46">
    <property type="entry name" value="BLR6921 PROTEIN"/>
    <property type="match status" value="1"/>
</dbReference>
<accession>A0A6G4U5U8</accession>
<evidence type="ECO:0000256" key="3">
    <source>
        <dbReference type="ARBA" id="ARBA00022475"/>
    </source>
</evidence>
<feature type="transmembrane region" description="Helical" evidence="8">
    <location>
        <begin position="124"/>
        <end position="144"/>
    </location>
</feature>
<keyword evidence="4 8" id="KW-0812">Transmembrane</keyword>
<dbReference type="Pfam" id="PF07690">
    <property type="entry name" value="MFS_1"/>
    <property type="match status" value="1"/>
</dbReference>
<keyword evidence="11" id="KW-1185">Reference proteome</keyword>
<comment type="subcellular location">
    <subcellularLocation>
        <location evidence="1">Cell membrane</location>
        <topology evidence="1">Multi-pass membrane protein</topology>
    </subcellularLocation>
</comment>
<dbReference type="Proteomes" id="UP000481583">
    <property type="component" value="Unassembled WGS sequence"/>
</dbReference>
<keyword evidence="7" id="KW-0046">Antibiotic resistance</keyword>
<feature type="transmembrane region" description="Helical" evidence="8">
    <location>
        <begin position="156"/>
        <end position="175"/>
    </location>
</feature>
<dbReference type="InterPro" id="IPR036259">
    <property type="entry name" value="MFS_trans_sf"/>
</dbReference>
<name>A0A6G4U5U8_9ACTN</name>
<dbReference type="CDD" id="cd17321">
    <property type="entry name" value="MFS_MMR_MDR_like"/>
    <property type="match status" value="1"/>
</dbReference>
<evidence type="ECO:0000256" key="5">
    <source>
        <dbReference type="ARBA" id="ARBA00022989"/>
    </source>
</evidence>
<protein>
    <submittedName>
        <fullName evidence="10">DHA2 family efflux MFS transporter permease subunit</fullName>
    </submittedName>
</protein>
<dbReference type="AlphaFoldDB" id="A0A6G4U5U8"/>
<feature type="transmembrane region" description="Helical" evidence="8">
    <location>
        <begin position="216"/>
        <end position="234"/>
    </location>
</feature>
<evidence type="ECO:0000256" key="7">
    <source>
        <dbReference type="ARBA" id="ARBA00023251"/>
    </source>
</evidence>
<reference evidence="10 11" key="1">
    <citation type="submission" date="2020-02" db="EMBL/GenBank/DDBJ databases">
        <title>Whole-genome analyses of novel actinobacteria.</title>
        <authorList>
            <person name="Sahin N."/>
        </authorList>
    </citation>
    <scope>NUCLEOTIDE SEQUENCE [LARGE SCALE GENOMIC DNA]</scope>
    <source>
        <strain evidence="10 11">A7024</strain>
    </source>
</reference>
<keyword evidence="6 8" id="KW-0472">Membrane</keyword>
<keyword evidence="5 8" id="KW-1133">Transmembrane helix</keyword>
<feature type="transmembrane region" description="Helical" evidence="8">
    <location>
        <begin position="181"/>
        <end position="204"/>
    </location>
</feature>
<dbReference type="EMBL" id="JAAKZV010000148">
    <property type="protein sequence ID" value="NGN67554.1"/>
    <property type="molecule type" value="Genomic_DNA"/>
</dbReference>
<dbReference type="GO" id="GO:0022857">
    <property type="term" value="F:transmembrane transporter activity"/>
    <property type="evidence" value="ECO:0007669"/>
    <property type="project" value="InterPro"/>
</dbReference>
<dbReference type="InterPro" id="IPR004638">
    <property type="entry name" value="EmrB-like"/>
</dbReference>
<keyword evidence="3" id="KW-1003">Cell membrane</keyword>
<proteinExistence type="predicted"/>
<dbReference type="Gene3D" id="1.20.1250.20">
    <property type="entry name" value="MFS general substrate transporter like domains"/>
    <property type="match status" value="1"/>
</dbReference>
<feature type="transmembrane region" description="Helical" evidence="8">
    <location>
        <begin position="24"/>
        <end position="43"/>
    </location>
</feature>
<dbReference type="InterPro" id="IPR011701">
    <property type="entry name" value="MFS"/>
</dbReference>
<comment type="caution">
    <text evidence="10">The sequence shown here is derived from an EMBL/GenBank/DDBJ whole genome shotgun (WGS) entry which is preliminary data.</text>
</comment>
<evidence type="ECO:0000313" key="11">
    <source>
        <dbReference type="Proteomes" id="UP000481583"/>
    </source>
</evidence>
<evidence type="ECO:0000313" key="10">
    <source>
        <dbReference type="EMBL" id="NGN67554.1"/>
    </source>
</evidence>
<dbReference type="PANTHER" id="PTHR42718">
    <property type="entry name" value="MAJOR FACILITATOR SUPERFAMILY MULTIDRUG TRANSPORTER MFSC"/>
    <property type="match status" value="1"/>
</dbReference>
<dbReference type="InterPro" id="IPR020846">
    <property type="entry name" value="MFS_dom"/>
</dbReference>
<dbReference type="GO" id="GO:0005886">
    <property type="term" value="C:plasma membrane"/>
    <property type="evidence" value="ECO:0007669"/>
    <property type="project" value="UniProtKB-SubCell"/>
</dbReference>
<dbReference type="PROSITE" id="PS00216">
    <property type="entry name" value="SUGAR_TRANSPORT_1"/>
    <property type="match status" value="1"/>
</dbReference>
<feature type="transmembrane region" description="Helical" evidence="8">
    <location>
        <begin position="450"/>
        <end position="471"/>
    </location>
</feature>
<feature type="transmembrane region" description="Helical" evidence="8">
    <location>
        <begin position="372"/>
        <end position="391"/>
    </location>
</feature>
<evidence type="ECO:0000256" key="1">
    <source>
        <dbReference type="ARBA" id="ARBA00004651"/>
    </source>
</evidence>
<feature type="transmembrane region" description="Helical" evidence="8">
    <location>
        <begin position="240"/>
        <end position="263"/>
    </location>
</feature>
<feature type="domain" description="Major facilitator superfamily (MFS) profile" evidence="9">
    <location>
        <begin position="28"/>
        <end position="476"/>
    </location>
</feature>
<dbReference type="SUPFAM" id="SSF103473">
    <property type="entry name" value="MFS general substrate transporter"/>
    <property type="match status" value="1"/>
</dbReference>
<dbReference type="NCBIfam" id="TIGR00711">
    <property type="entry name" value="efflux_EmrB"/>
    <property type="match status" value="1"/>
</dbReference>
<dbReference type="Gene3D" id="1.20.1720.10">
    <property type="entry name" value="Multidrug resistance protein D"/>
    <property type="match status" value="1"/>
</dbReference>
<organism evidence="10 11">
    <name type="scientific">Streptomyces coryli</name>
    <dbReference type="NCBI Taxonomy" id="1128680"/>
    <lineage>
        <taxon>Bacteria</taxon>
        <taxon>Bacillati</taxon>
        <taxon>Actinomycetota</taxon>
        <taxon>Actinomycetes</taxon>
        <taxon>Kitasatosporales</taxon>
        <taxon>Streptomycetaceae</taxon>
        <taxon>Streptomyces</taxon>
    </lineage>
</organism>
<evidence type="ECO:0000256" key="6">
    <source>
        <dbReference type="ARBA" id="ARBA00023136"/>
    </source>
</evidence>
<evidence type="ECO:0000256" key="8">
    <source>
        <dbReference type="SAM" id="Phobius"/>
    </source>
</evidence>
<dbReference type="GO" id="GO:0046677">
    <property type="term" value="P:response to antibiotic"/>
    <property type="evidence" value="ECO:0007669"/>
    <property type="project" value="UniProtKB-KW"/>
</dbReference>
<feature type="transmembrane region" description="Helical" evidence="8">
    <location>
        <begin position="284"/>
        <end position="303"/>
    </location>
</feature>
<gene>
    <name evidence="10" type="ORF">G5C51_27065</name>
</gene>
<dbReference type="PROSITE" id="PS50850">
    <property type="entry name" value="MFS"/>
    <property type="match status" value="1"/>
</dbReference>
<keyword evidence="2" id="KW-0813">Transport</keyword>
<dbReference type="InterPro" id="IPR005829">
    <property type="entry name" value="Sugar_transporter_CS"/>
</dbReference>
<feature type="transmembrane region" description="Helical" evidence="8">
    <location>
        <begin position="63"/>
        <end position="82"/>
    </location>
</feature>
<sequence>MAGMTDTNEQAPARASQSRVRTPPAWAVLLAACAGQFLVVLDMSVVNVALPAIRADLGMAESGLQWVVNAYAITFAGLLLLGGRAADLFGRKRVFLAGLALFTAASLAGGLADGPGMLIAARAVQGIGAAVLSPATLTILTTAFPEGPARTRAIGTWTAVGAGGGAAGGLVGGLLTEHLSWRWVLLVNVPIGALVLVVAALWLAEGRSGSGRRLDVLGSVLVTGGVAALAYGIVQTEAHGWTSAASLVPLIGGLVLLAAFVAAEARVHEPLVPLGLFRIRSVSAANAILLICGPALMATWYFLSLYMQNVLHYSPVQAGLSFLPHTIAVIAGSKAAPRLMARFGPRTVAAAGALIATAALLWQATITADGTFLSVILGPGALTMLGAGLLMTPVSEAGVTGVAAADQGLVAGALNTSRQLGGALGLTVLATAAASRTGTGTGAEALTSGYALTFVLCAVFMAAGAAMVALLPRPGGTPGTTAA</sequence>